<comment type="caution">
    <text evidence="9">The sequence shown here is derived from an EMBL/GenBank/DDBJ whole genome shotgun (WGS) entry which is preliminary data.</text>
</comment>
<comment type="similarity">
    <text evidence="2 6">Belongs to the anoctamin family.</text>
</comment>
<feature type="domain" description="Anoctamin transmembrane" evidence="8">
    <location>
        <begin position="199"/>
        <end position="640"/>
    </location>
</feature>
<keyword evidence="10" id="KW-1185">Reference proteome</keyword>
<feature type="transmembrane region" description="Helical" evidence="6">
    <location>
        <begin position="314"/>
        <end position="336"/>
    </location>
</feature>
<dbReference type="PANTHER" id="PTHR12308">
    <property type="entry name" value="ANOCTAMIN"/>
    <property type="match status" value="1"/>
</dbReference>
<feature type="transmembrane region" description="Helical" evidence="6">
    <location>
        <begin position="240"/>
        <end position="260"/>
    </location>
</feature>
<dbReference type="EMBL" id="BDGG01000001">
    <property type="protein sequence ID" value="GAU87848.1"/>
    <property type="molecule type" value="Genomic_DNA"/>
</dbReference>
<feature type="transmembrane region" description="Helical" evidence="6">
    <location>
        <begin position="207"/>
        <end position="234"/>
    </location>
</feature>
<sequence>MAGSDTEDQGSEPFETHCVIELSTRCHEDLIHWMVHRITSPKSAGGAELHVKTVRDVDTNQCRYLHISAPFYRLMETAEWLEMMKPDLTDNHALKEFTVKTLPKFVNDDHPYDQLFTYAEKARMVFFEVFELRAQEHELERFWHINKLRFTLGQSIFTKVQRKELINQIYSLHNKEDLKVLGAEWLKVSLLKKQPLGHIRDYFGEHIAVYFAFLGYYTEMLVPATLLGILMFFVQFISTASLQAVAAFAVFNLLWGTFFLERWKRHCNRLAYNYGMLHKSSEELEIPRAQYKGQMGRNEITGMPEPTYPNMNRYLWIAFVSTPIVSLCLLMTVYILNTYLNTQLRLNHEYAIHPTAWLFFYKFVPSGIYTTSINVFRAVYKYVATWLTDKENHRLESEYEFNLIWKLLLFNFINSFASLFYIAFWLQDLDLLRSHLAAQLITNQIIDQVPETIVPFIKVRYDKWRLRKDLRKEAKKRDARGENEDPNFEFLRDQAIVEGHQPPYLGTFDDYLELFLQFGFCFLFSSVFPIAPLFALINNLVEVRGDGFKLCNIMQRPFARPASDIGPWQVAFELMGFAAVITNLALIFLGPTTKSYFPTWTTVELLIAFVVVEHVLICVKLGMSSIIPTIPREISIAMAKNEYDMKRALKEGRAKETRKEIEERKMSRRVSGWVKRNPSSTSGDGEAYSVHKRVEINKGEL</sequence>
<organism evidence="9 10">
    <name type="scientific">Ramazzottius varieornatus</name>
    <name type="common">Water bear</name>
    <name type="synonym">Tardigrade</name>
    <dbReference type="NCBI Taxonomy" id="947166"/>
    <lineage>
        <taxon>Eukaryota</taxon>
        <taxon>Metazoa</taxon>
        <taxon>Ecdysozoa</taxon>
        <taxon>Tardigrada</taxon>
        <taxon>Eutardigrada</taxon>
        <taxon>Parachela</taxon>
        <taxon>Hypsibioidea</taxon>
        <taxon>Ramazzottiidae</taxon>
        <taxon>Ramazzottius</taxon>
    </lineage>
</organism>
<feature type="region of interest" description="Disordered" evidence="7">
    <location>
        <begin position="671"/>
        <end position="701"/>
    </location>
</feature>
<feature type="transmembrane region" description="Helical" evidence="6">
    <location>
        <begin position="514"/>
        <end position="537"/>
    </location>
</feature>
<feature type="compositionally biased region" description="Basic and acidic residues" evidence="7">
    <location>
        <begin position="692"/>
        <end position="701"/>
    </location>
</feature>
<dbReference type="PANTHER" id="PTHR12308:SF74">
    <property type="entry name" value="ANOCTAMIN"/>
    <property type="match status" value="1"/>
</dbReference>
<dbReference type="AlphaFoldDB" id="A0A1D1UNV4"/>
<feature type="transmembrane region" description="Helical" evidence="6">
    <location>
        <begin position="570"/>
        <end position="590"/>
    </location>
</feature>
<dbReference type="Proteomes" id="UP000186922">
    <property type="component" value="Unassembled WGS sequence"/>
</dbReference>
<dbReference type="InterPro" id="IPR049452">
    <property type="entry name" value="Anoctamin_TM"/>
</dbReference>
<dbReference type="STRING" id="947166.A0A1D1UNV4"/>
<reference evidence="9 10" key="1">
    <citation type="journal article" date="2016" name="Nat. Commun.">
        <title>Extremotolerant tardigrade genome and improved radiotolerance of human cultured cells by tardigrade-unique protein.</title>
        <authorList>
            <person name="Hashimoto T."/>
            <person name="Horikawa D.D."/>
            <person name="Saito Y."/>
            <person name="Kuwahara H."/>
            <person name="Kozuka-Hata H."/>
            <person name="Shin-I T."/>
            <person name="Minakuchi Y."/>
            <person name="Ohishi K."/>
            <person name="Motoyama A."/>
            <person name="Aizu T."/>
            <person name="Enomoto A."/>
            <person name="Kondo K."/>
            <person name="Tanaka S."/>
            <person name="Hara Y."/>
            <person name="Koshikawa S."/>
            <person name="Sagara H."/>
            <person name="Miura T."/>
            <person name="Yokobori S."/>
            <person name="Miyagawa K."/>
            <person name="Suzuki Y."/>
            <person name="Kubo T."/>
            <person name="Oyama M."/>
            <person name="Kohara Y."/>
            <person name="Fujiyama A."/>
            <person name="Arakawa K."/>
            <person name="Katayama T."/>
            <person name="Toyoda A."/>
            <person name="Kunieda T."/>
        </authorList>
    </citation>
    <scope>NUCLEOTIDE SEQUENCE [LARGE SCALE GENOMIC DNA]</scope>
    <source>
        <strain evidence="9 10">YOKOZUNA-1</strain>
    </source>
</reference>
<evidence type="ECO:0000256" key="6">
    <source>
        <dbReference type="RuleBase" id="RU280814"/>
    </source>
</evidence>
<dbReference type="GO" id="GO:0005886">
    <property type="term" value="C:plasma membrane"/>
    <property type="evidence" value="ECO:0007669"/>
    <property type="project" value="TreeGrafter"/>
</dbReference>
<keyword evidence="5 6" id="KW-0472">Membrane</keyword>
<accession>A0A1D1UNV4</accession>
<comment type="subcellular location">
    <subcellularLocation>
        <location evidence="1 6">Membrane</location>
        <topology evidence="1 6">Multi-pass membrane protein</topology>
    </subcellularLocation>
</comment>
<dbReference type="Pfam" id="PF04547">
    <property type="entry name" value="Anoctamin"/>
    <property type="match status" value="1"/>
</dbReference>
<evidence type="ECO:0000259" key="8">
    <source>
        <dbReference type="Pfam" id="PF04547"/>
    </source>
</evidence>
<gene>
    <name evidence="9" type="primary">RvY_00644-1</name>
    <name evidence="9" type="synonym">RvY_00644.1</name>
    <name evidence="9" type="ORF">RvY_00644</name>
</gene>
<name>A0A1D1UNV4_RAMVA</name>
<evidence type="ECO:0000256" key="1">
    <source>
        <dbReference type="ARBA" id="ARBA00004141"/>
    </source>
</evidence>
<evidence type="ECO:0000256" key="2">
    <source>
        <dbReference type="ARBA" id="ARBA00009671"/>
    </source>
</evidence>
<evidence type="ECO:0000313" key="10">
    <source>
        <dbReference type="Proteomes" id="UP000186922"/>
    </source>
</evidence>
<dbReference type="GO" id="GO:0005254">
    <property type="term" value="F:chloride channel activity"/>
    <property type="evidence" value="ECO:0007669"/>
    <property type="project" value="TreeGrafter"/>
</dbReference>
<evidence type="ECO:0000256" key="5">
    <source>
        <dbReference type="ARBA" id="ARBA00023136"/>
    </source>
</evidence>
<evidence type="ECO:0000256" key="3">
    <source>
        <dbReference type="ARBA" id="ARBA00022692"/>
    </source>
</evidence>
<feature type="transmembrane region" description="Helical" evidence="6">
    <location>
        <begin position="602"/>
        <end position="623"/>
    </location>
</feature>
<dbReference type="InterPro" id="IPR007632">
    <property type="entry name" value="Anoctamin"/>
</dbReference>
<dbReference type="OrthoDB" id="296386at2759"/>
<feature type="transmembrane region" description="Helical" evidence="6">
    <location>
        <begin position="356"/>
        <end position="380"/>
    </location>
</feature>
<keyword evidence="4 6" id="KW-1133">Transmembrane helix</keyword>
<evidence type="ECO:0000256" key="4">
    <source>
        <dbReference type="ARBA" id="ARBA00022989"/>
    </source>
</evidence>
<proteinExistence type="inferred from homology"/>
<keyword evidence="3 6" id="KW-0812">Transmembrane</keyword>
<evidence type="ECO:0000313" key="9">
    <source>
        <dbReference type="EMBL" id="GAU87848.1"/>
    </source>
</evidence>
<evidence type="ECO:0000256" key="7">
    <source>
        <dbReference type="SAM" id="MobiDB-lite"/>
    </source>
</evidence>
<feature type="transmembrane region" description="Helical" evidence="6">
    <location>
        <begin position="401"/>
        <end position="426"/>
    </location>
</feature>
<protein>
    <recommendedName>
        <fullName evidence="6">Anoctamin</fullName>
    </recommendedName>
</protein>